<accession>A0A6V7QYA2</accession>
<dbReference type="EMBL" id="CAJEUB010000063">
    <property type="protein sequence ID" value="CAD1847928.1"/>
    <property type="molecule type" value="Genomic_DNA"/>
</dbReference>
<dbReference type="AlphaFoldDB" id="A0A6V7QYA2"/>
<gene>
    <name evidence="2" type="ORF">CB5_LOCUS31139</name>
</gene>
<name>A0A6V7QYA2_ANACO</name>
<reference evidence="2" key="1">
    <citation type="submission" date="2020-07" db="EMBL/GenBank/DDBJ databases">
        <authorList>
            <person name="Lin J."/>
        </authorList>
    </citation>
    <scope>NUCLEOTIDE SEQUENCE</scope>
</reference>
<evidence type="ECO:0000256" key="1">
    <source>
        <dbReference type="SAM" id="MobiDB-lite"/>
    </source>
</evidence>
<proteinExistence type="predicted"/>
<organism evidence="2">
    <name type="scientific">Ananas comosus var. bracteatus</name>
    <name type="common">red pineapple</name>
    <dbReference type="NCBI Taxonomy" id="296719"/>
    <lineage>
        <taxon>Eukaryota</taxon>
        <taxon>Viridiplantae</taxon>
        <taxon>Streptophyta</taxon>
        <taxon>Embryophyta</taxon>
        <taxon>Tracheophyta</taxon>
        <taxon>Spermatophyta</taxon>
        <taxon>Magnoliopsida</taxon>
        <taxon>Liliopsida</taxon>
        <taxon>Poales</taxon>
        <taxon>Bromeliaceae</taxon>
        <taxon>Bromelioideae</taxon>
        <taxon>Ananas</taxon>
    </lineage>
</organism>
<feature type="compositionally biased region" description="Polar residues" evidence="1">
    <location>
        <begin position="11"/>
        <end position="27"/>
    </location>
</feature>
<sequence>MSTAHGLFVPESNSKALFPTAPSSKPTSEIIPHTCHINHEHPEEEQQEEEIIIPTITTAAAAAAVVSVSVTLDTEENNKEAKDVTVEFCDDSEDDGYHTPTSPRHRIPVDMKHPPPPPKKKKSSSRLLYAKRKERTARARVRVDIDGEISSFLCVGLLDETSRRKKAKTF</sequence>
<feature type="region of interest" description="Disordered" evidence="1">
    <location>
        <begin position="1"/>
        <end position="27"/>
    </location>
</feature>
<protein>
    <submittedName>
        <fullName evidence="2">Uncharacterized protein</fullName>
    </submittedName>
</protein>
<feature type="compositionally biased region" description="Basic residues" evidence="1">
    <location>
        <begin position="118"/>
        <end position="136"/>
    </location>
</feature>
<evidence type="ECO:0000313" key="2">
    <source>
        <dbReference type="EMBL" id="CAD1847928.1"/>
    </source>
</evidence>
<feature type="region of interest" description="Disordered" evidence="1">
    <location>
        <begin position="86"/>
        <end position="136"/>
    </location>
</feature>